<proteinExistence type="inferred from homology"/>
<evidence type="ECO:0000313" key="4">
    <source>
        <dbReference type="Proteomes" id="UP000321389"/>
    </source>
</evidence>
<dbReference type="Pfam" id="PF08327">
    <property type="entry name" value="AHSA1"/>
    <property type="match status" value="1"/>
</dbReference>
<accession>A0A5B8KZI6</accession>
<dbReference type="SUPFAM" id="SSF55961">
    <property type="entry name" value="Bet v1-like"/>
    <property type="match status" value="1"/>
</dbReference>
<comment type="similarity">
    <text evidence="1">Belongs to the AHA1 family.</text>
</comment>
<dbReference type="CDD" id="cd07814">
    <property type="entry name" value="SRPBCC_CalC_Aha1-like"/>
    <property type="match status" value="1"/>
</dbReference>
<protein>
    <submittedName>
        <fullName evidence="3">SRPBCC domain-containing protein</fullName>
    </submittedName>
</protein>
<dbReference type="InterPro" id="IPR013538">
    <property type="entry name" value="ASHA1/2-like_C"/>
</dbReference>
<reference evidence="3" key="1">
    <citation type="submission" date="2020-04" db="EMBL/GenBank/DDBJ databases">
        <title>Nitratireductor sp. nov. isolated from mangrove soil.</title>
        <authorList>
            <person name="Ye Y."/>
        </authorList>
    </citation>
    <scope>NUCLEOTIDE SEQUENCE</scope>
    <source>
        <strain evidence="3">SY7</strain>
    </source>
</reference>
<organism evidence="3 4">
    <name type="scientific">Nitratireductor mangrovi</name>
    <dbReference type="NCBI Taxonomy" id="2599600"/>
    <lineage>
        <taxon>Bacteria</taxon>
        <taxon>Pseudomonadati</taxon>
        <taxon>Pseudomonadota</taxon>
        <taxon>Alphaproteobacteria</taxon>
        <taxon>Hyphomicrobiales</taxon>
        <taxon>Phyllobacteriaceae</taxon>
        <taxon>Nitratireductor</taxon>
    </lineage>
</organism>
<dbReference type="Proteomes" id="UP000321389">
    <property type="component" value="Chromosome"/>
</dbReference>
<dbReference type="RefSeq" id="WP_146299394.1">
    <property type="nucleotide sequence ID" value="NZ_CP042301.2"/>
</dbReference>
<evidence type="ECO:0000313" key="3">
    <source>
        <dbReference type="EMBL" id="QDZ00748.1"/>
    </source>
</evidence>
<dbReference type="KEGG" id="niy:FQ775_10320"/>
<dbReference type="InterPro" id="IPR023393">
    <property type="entry name" value="START-like_dom_sf"/>
</dbReference>
<feature type="domain" description="Activator of Hsp90 ATPase homologue 1/2-like C-terminal" evidence="2">
    <location>
        <begin position="20"/>
        <end position="151"/>
    </location>
</feature>
<dbReference type="Gene3D" id="3.30.530.20">
    <property type="match status" value="1"/>
</dbReference>
<dbReference type="AlphaFoldDB" id="A0A5B8KZI6"/>
<dbReference type="OrthoDB" id="9805228at2"/>
<dbReference type="EMBL" id="CP042301">
    <property type="protein sequence ID" value="QDZ00748.1"/>
    <property type="molecule type" value="Genomic_DNA"/>
</dbReference>
<sequence>MNAPAKAGIRPELTIKRIFDAPRTLVYACWTDEDHTKHWFFPKDFTVPFAESDIRPGGRYRSCLRAPDGTDHWVGGVYRELVPPEKIVFTHAWQDEAGNAEHETLVTITLKDLGGDRTELTFHQAYFLSEASREGHAGGWNETFDELQGYLAGKVAGR</sequence>
<evidence type="ECO:0000259" key="2">
    <source>
        <dbReference type="Pfam" id="PF08327"/>
    </source>
</evidence>
<evidence type="ECO:0000256" key="1">
    <source>
        <dbReference type="ARBA" id="ARBA00006817"/>
    </source>
</evidence>
<gene>
    <name evidence="3" type="ORF">FQ775_10320</name>
</gene>
<keyword evidence="4" id="KW-1185">Reference proteome</keyword>
<name>A0A5B8KZI6_9HYPH</name>